<dbReference type="Pfam" id="PF01874">
    <property type="entry name" value="CitG"/>
    <property type="match status" value="1"/>
</dbReference>
<dbReference type="GO" id="GO:0005524">
    <property type="term" value="F:ATP binding"/>
    <property type="evidence" value="ECO:0007669"/>
    <property type="project" value="InterPro"/>
</dbReference>
<sequence length="293" mass="31025">MVRGGGTPAVRSIADNAQLALLLEVSSTPKPGNVDREHEYADLRFEHFVTGAVGAREGLERAAEGGPVGAAFERAIAGMSRQSGGNTQFGAILLLTPLVVAAARTRAETGARTVTPEAAGEVVSETTVDDAVGFYRAFEHVSVAVDEPPEELAAPDVRRGAAAEPALREAGLTLEDVMADSAEIDGLAAEFVGGFERTFETARRIRDRDGPVTDRAARVFLELLAEEIDTFVVTQHDRETAREVKRRAAAALDGEETPEDLAAEFVDRGINPGTTADLIAGGFFVALERGLEV</sequence>
<dbReference type="PANTHER" id="PTHR42280:SF1">
    <property type="entry name" value="CITG FAMILY PROTEIN"/>
    <property type="match status" value="1"/>
</dbReference>
<protein>
    <submittedName>
        <fullName evidence="1">Triphosphoribosyl-dephospho-CoA synthase</fullName>
    </submittedName>
</protein>
<dbReference type="AlphaFoldDB" id="A0A6B0SZI1"/>
<proteinExistence type="predicted"/>
<dbReference type="GO" id="GO:0046917">
    <property type="term" value="F:triphosphoribosyl-dephospho-CoA synthase activity"/>
    <property type="evidence" value="ECO:0007669"/>
    <property type="project" value="InterPro"/>
</dbReference>
<comment type="caution">
    <text evidence="1">The sequence shown here is derived from an EMBL/GenBank/DDBJ whole genome shotgun (WGS) entry which is preliminary data.</text>
</comment>
<name>A0A6B0SZI1_9EURY</name>
<dbReference type="InterPro" id="IPR002736">
    <property type="entry name" value="CitG"/>
</dbReference>
<organism evidence="1 2">
    <name type="scientific">Halovenus carboxidivorans</name>
    <dbReference type="NCBI Taxonomy" id="2692199"/>
    <lineage>
        <taxon>Archaea</taxon>
        <taxon>Methanobacteriati</taxon>
        <taxon>Methanobacteriota</taxon>
        <taxon>Stenosarchaea group</taxon>
        <taxon>Halobacteria</taxon>
        <taxon>Halobacteriales</taxon>
        <taxon>Haloarculaceae</taxon>
        <taxon>Halovenus</taxon>
    </lineage>
</organism>
<accession>A0A6B0SZI1</accession>
<dbReference type="PANTHER" id="PTHR42280">
    <property type="entry name" value="CITG FAMILY PROTEIN"/>
    <property type="match status" value="1"/>
</dbReference>
<dbReference type="Proteomes" id="UP000466535">
    <property type="component" value="Unassembled WGS sequence"/>
</dbReference>
<evidence type="ECO:0000313" key="2">
    <source>
        <dbReference type="Proteomes" id="UP000466535"/>
    </source>
</evidence>
<keyword evidence="2" id="KW-1185">Reference proteome</keyword>
<dbReference type="Gene3D" id="1.10.4200.10">
    <property type="entry name" value="Triphosphoribosyl-dephospho-CoA protein"/>
    <property type="match status" value="1"/>
</dbReference>
<dbReference type="EMBL" id="WUUT01000002">
    <property type="protein sequence ID" value="MXR51084.1"/>
    <property type="molecule type" value="Genomic_DNA"/>
</dbReference>
<evidence type="ECO:0000313" key="1">
    <source>
        <dbReference type="EMBL" id="MXR51084.1"/>
    </source>
</evidence>
<gene>
    <name evidence="1" type="ORF">GRX03_05615</name>
</gene>
<reference evidence="1 2" key="1">
    <citation type="submission" date="2019-12" db="EMBL/GenBank/DDBJ databases">
        <title>Isolation and characterization of three novel carbon monoxide-oxidizing members of Halobacteria from salione crusts and soils.</title>
        <authorList>
            <person name="Myers M.R."/>
            <person name="King G.M."/>
        </authorList>
    </citation>
    <scope>NUCLEOTIDE SEQUENCE [LARGE SCALE GENOMIC DNA]</scope>
    <source>
        <strain evidence="1 2">WSH3</strain>
    </source>
</reference>